<dbReference type="OrthoDB" id="9790149at2"/>
<dbReference type="Pfam" id="PF03772">
    <property type="entry name" value="Competence"/>
    <property type="match status" value="1"/>
</dbReference>
<feature type="domain" description="DUF4131" evidence="8">
    <location>
        <begin position="13"/>
        <end position="158"/>
    </location>
</feature>
<keyword evidence="5 6" id="KW-0472">Membrane</keyword>
<dbReference type="PANTHER" id="PTHR30619:SF1">
    <property type="entry name" value="RECOMBINATION PROTEIN 2"/>
    <property type="match status" value="1"/>
</dbReference>
<dbReference type="InterPro" id="IPR004477">
    <property type="entry name" value="ComEC_N"/>
</dbReference>
<feature type="domain" description="ComEC/Rec2-related protein" evidence="7">
    <location>
        <begin position="201"/>
        <end position="480"/>
    </location>
</feature>
<keyword evidence="4 6" id="KW-1133">Transmembrane helix</keyword>
<feature type="transmembrane region" description="Helical" evidence="6">
    <location>
        <begin position="262"/>
        <end position="283"/>
    </location>
</feature>
<dbReference type="Proteomes" id="UP000000692">
    <property type="component" value="Chromosome"/>
</dbReference>
<protein>
    <submittedName>
        <fullName evidence="9">ComEC/Rec2-related protein</fullName>
    </submittedName>
</protein>
<feature type="transmembrane region" description="Helical" evidence="6">
    <location>
        <begin position="328"/>
        <end position="350"/>
    </location>
</feature>
<dbReference type="HOGENOM" id="CLU_011826_1_0_5"/>
<dbReference type="NCBIfam" id="TIGR00360">
    <property type="entry name" value="ComEC_N-term"/>
    <property type="match status" value="1"/>
</dbReference>
<evidence type="ECO:0000256" key="4">
    <source>
        <dbReference type="ARBA" id="ARBA00022989"/>
    </source>
</evidence>
<dbReference type="PATRIC" id="fig|759362.5.peg.1706"/>
<dbReference type="InterPro" id="IPR052159">
    <property type="entry name" value="Competence_DNA_uptake"/>
</dbReference>
<feature type="transmembrane region" description="Helical" evidence="6">
    <location>
        <begin position="405"/>
        <end position="432"/>
    </location>
</feature>
<evidence type="ECO:0000259" key="8">
    <source>
        <dbReference type="Pfam" id="PF13567"/>
    </source>
</evidence>
<dbReference type="eggNOG" id="COG0658">
    <property type="taxonomic scope" value="Bacteria"/>
</dbReference>
<evidence type="ECO:0000313" key="9">
    <source>
        <dbReference type="EMBL" id="AEM41496.1"/>
    </source>
</evidence>
<evidence type="ECO:0000256" key="6">
    <source>
        <dbReference type="SAM" id="Phobius"/>
    </source>
</evidence>
<evidence type="ECO:0000256" key="1">
    <source>
        <dbReference type="ARBA" id="ARBA00004651"/>
    </source>
</evidence>
<feature type="transmembrane region" description="Helical" evidence="6">
    <location>
        <begin position="12"/>
        <end position="29"/>
    </location>
</feature>
<feature type="transmembrane region" description="Helical" evidence="6">
    <location>
        <begin position="221"/>
        <end position="242"/>
    </location>
</feature>
<feature type="transmembrane region" description="Helical" evidence="6">
    <location>
        <begin position="464"/>
        <end position="481"/>
    </location>
</feature>
<dbReference type="KEGG" id="kvl:KVU_1656"/>
<evidence type="ECO:0000256" key="2">
    <source>
        <dbReference type="ARBA" id="ARBA00022475"/>
    </source>
</evidence>
<evidence type="ECO:0000259" key="7">
    <source>
        <dbReference type="Pfam" id="PF03772"/>
    </source>
</evidence>
<feature type="transmembrane region" description="Helical" evidence="6">
    <location>
        <begin position="35"/>
        <end position="52"/>
    </location>
</feature>
<keyword evidence="3 6" id="KW-0812">Transmembrane</keyword>
<dbReference type="Pfam" id="PF13567">
    <property type="entry name" value="DUF4131"/>
    <property type="match status" value="1"/>
</dbReference>
<comment type="subcellular location">
    <subcellularLocation>
        <location evidence="1">Cell membrane</location>
        <topology evidence="1">Multi-pass membrane protein</topology>
    </subcellularLocation>
</comment>
<organism evidence="9 10">
    <name type="scientific">Ketogulonicigenium vulgare (strain WSH-001)</name>
    <dbReference type="NCBI Taxonomy" id="759362"/>
    <lineage>
        <taxon>Bacteria</taxon>
        <taxon>Pseudomonadati</taxon>
        <taxon>Pseudomonadota</taxon>
        <taxon>Alphaproteobacteria</taxon>
        <taxon>Rhodobacterales</taxon>
        <taxon>Roseobacteraceae</taxon>
        <taxon>Ketogulonicigenium</taxon>
    </lineage>
</organism>
<dbReference type="AlphaFoldDB" id="F9YAG5"/>
<dbReference type="GO" id="GO:0005886">
    <property type="term" value="C:plasma membrane"/>
    <property type="evidence" value="ECO:0007669"/>
    <property type="project" value="UniProtKB-SubCell"/>
</dbReference>
<accession>F9YAG5</accession>
<evidence type="ECO:0000256" key="3">
    <source>
        <dbReference type="ARBA" id="ARBA00022692"/>
    </source>
</evidence>
<keyword evidence="2" id="KW-1003">Cell membrane</keyword>
<dbReference type="InterPro" id="IPR025405">
    <property type="entry name" value="DUF4131"/>
</dbReference>
<evidence type="ECO:0000313" key="10">
    <source>
        <dbReference type="Proteomes" id="UP000000692"/>
    </source>
</evidence>
<proteinExistence type="predicted"/>
<evidence type="ECO:0000256" key="5">
    <source>
        <dbReference type="ARBA" id="ARBA00023136"/>
    </source>
</evidence>
<reference evidence="9 10" key="1">
    <citation type="journal article" date="2011" name="J. Bacteriol.">
        <title>Complete genome sequence of the industrial strain Ketogulonicigenium vulgare WSH-001.</title>
        <authorList>
            <person name="Liu L."/>
            <person name="Li Y."/>
            <person name="Zhang J."/>
            <person name="Zhou Z."/>
            <person name="Liu J."/>
            <person name="Li X."/>
            <person name="Zhou J."/>
            <person name="Du G."/>
            <person name="Wang L."/>
            <person name="Chen J."/>
        </authorList>
    </citation>
    <scope>NUCLEOTIDE SEQUENCE [LARGE SCALE GENOMIC DNA]</scope>
    <source>
        <strain evidence="9 10">WSH-001</strain>
    </source>
</reference>
<dbReference type="PANTHER" id="PTHR30619">
    <property type="entry name" value="DNA INTERNALIZATION/COMPETENCE PROTEIN COMEC/REC2"/>
    <property type="match status" value="1"/>
</dbReference>
<name>F9YAG5_KETVW</name>
<feature type="transmembrane region" description="Helical" evidence="6">
    <location>
        <begin position="439"/>
        <end position="458"/>
    </location>
</feature>
<feature type="transmembrane region" description="Helical" evidence="6">
    <location>
        <begin position="362"/>
        <end position="385"/>
    </location>
</feature>
<sequence>MAAWLALRAEPGLAIYAAVVMLLIGGAALRNVPGGAVVLVALGFLLAALRGYTLEAPVLSRDYYGPVMGRIVAVDANQAGAMRLTMDQVVLNRVAPHQTPAQVRVSLSGRQGFFDQTPGTVVRMTARLTPPNGPVEPGGFDFRRYAWFEQLGAVGNTANPVVDAMPTAAQDLFIDRLRMRMSGAIRDHIAGDAGGFVAAVLTGDRQGLSPAVNQWMRDTSLYHLVSISGVHMALLAAFVFALVRGVVALVPPVALRVSSKKLAALVALPVAAFYLALAGRDIATERAFITVAVSLIAVLLDRRAISLNTVALAATLVLVLRPEAVLNAGFQMSFAAVVGLVVMFDTLRLARARWPGLRRWRALGWLLLPMGVSLVAGLATGPYAAASFNRIAHYSLPANMLAEPAMSFLVMPAGILALILWPVGLGPAALWVAEQGTRWILWVAEVIAAWPYAVSAAVTPQPAVMPLLTLGAIWIVLWRGWGRWLGAPVVVLALTLWGATQRPALLISSDGAAVAVLGPEGRVFSKPRGAGYAASNWLLSDGEMVAQAEAFERPGFTRQDGRLVAEVGGQRILHLTTAAAVRAAADCGGADIVIAAHDLPPITGCRVFDRRALRDSGAVAGWPTAQGLRLESVAESSGQRLWIR</sequence>
<keyword evidence="10" id="KW-1185">Reference proteome</keyword>
<dbReference type="EMBL" id="CP002018">
    <property type="protein sequence ID" value="AEM41496.1"/>
    <property type="molecule type" value="Genomic_DNA"/>
</dbReference>
<gene>
    <name evidence="9" type="ordered locus">KVU_1656</name>
</gene>